<protein>
    <recommendedName>
        <fullName evidence="1">Amidohydrolase-related domain-containing protein</fullName>
    </recommendedName>
</protein>
<feature type="domain" description="Amidohydrolase-related" evidence="1">
    <location>
        <begin position="7"/>
        <end position="277"/>
    </location>
</feature>
<dbReference type="InterPro" id="IPR032466">
    <property type="entry name" value="Metal_Hydrolase"/>
</dbReference>
<dbReference type="GO" id="GO:0016787">
    <property type="term" value="F:hydrolase activity"/>
    <property type="evidence" value="ECO:0007669"/>
    <property type="project" value="InterPro"/>
</dbReference>
<sequence>MFYRPIVDAHIHVWTDDFARYPLAPSVREEDLWHPTFTPEEYFSYSRAVGEVRINLVQMIWYGYDHSYILDLIAADPERYAGTGMICLEDPEPDGTMVNLSKRGCYAFREPPTELEHPAYAKMFGAGGDHKLAISFNMNVDQLPELARLCTRFPDTPVILDHLCHVGIRDADYSNEDLEKLLRFSKHENVMVKIGPLQALCSRRPPYLDTLPLIQRVVESYGAHRCMWESDSGGPIEMEDPTTDYPAAIASIRDHARFLSPSEKDDLLGGTAQRFFFR</sequence>
<name>A0A382AHY5_9ZZZZ</name>
<dbReference type="AlphaFoldDB" id="A0A382AHY5"/>
<dbReference type="InterPro" id="IPR006680">
    <property type="entry name" value="Amidohydro-rel"/>
</dbReference>
<reference evidence="2" key="1">
    <citation type="submission" date="2018-05" db="EMBL/GenBank/DDBJ databases">
        <authorList>
            <person name="Lanie J.A."/>
            <person name="Ng W.-L."/>
            <person name="Kazmierczak K.M."/>
            <person name="Andrzejewski T.M."/>
            <person name="Davidsen T.M."/>
            <person name="Wayne K.J."/>
            <person name="Tettelin H."/>
            <person name="Glass J.I."/>
            <person name="Rusch D."/>
            <person name="Podicherti R."/>
            <person name="Tsui H.-C.T."/>
            <person name="Winkler M.E."/>
        </authorList>
    </citation>
    <scope>NUCLEOTIDE SEQUENCE</scope>
</reference>
<organism evidence="2">
    <name type="scientific">marine metagenome</name>
    <dbReference type="NCBI Taxonomy" id="408172"/>
    <lineage>
        <taxon>unclassified sequences</taxon>
        <taxon>metagenomes</taxon>
        <taxon>ecological metagenomes</taxon>
    </lineage>
</organism>
<dbReference type="Pfam" id="PF04909">
    <property type="entry name" value="Amidohydro_2"/>
    <property type="match status" value="1"/>
</dbReference>
<dbReference type="PANTHER" id="PTHR35563">
    <property type="entry name" value="BARREL METAL-DEPENDENT HYDROLASE, PUTATIVE (AFU_ORTHOLOGUE AFUA_1G16240)-RELATED"/>
    <property type="match status" value="1"/>
</dbReference>
<dbReference type="EMBL" id="UINC01025461">
    <property type="protein sequence ID" value="SVB01088.1"/>
    <property type="molecule type" value="Genomic_DNA"/>
</dbReference>
<evidence type="ECO:0000313" key="2">
    <source>
        <dbReference type="EMBL" id="SVB01088.1"/>
    </source>
</evidence>
<gene>
    <name evidence="2" type="ORF">METZ01_LOCUS153942</name>
</gene>
<dbReference type="PANTHER" id="PTHR35563:SF2">
    <property type="entry name" value="BARREL METAL-DEPENDENT HYDROLASE, PUTATIVE (AFU_ORTHOLOGUE AFUA_1G16240)-RELATED"/>
    <property type="match status" value="1"/>
</dbReference>
<accession>A0A382AHY5</accession>
<proteinExistence type="predicted"/>
<dbReference type="SUPFAM" id="SSF51556">
    <property type="entry name" value="Metallo-dependent hydrolases"/>
    <property type="match status" value="1"/>
</dbReference>
<dbReference type="Gene3D" id="3.20.20.140">
    <property type="entry name" value="Metal-dependent hydrolases"/>
    <property type="match status" value="1"/>
</dbReference>
<evidence type="ECO:0000259" key="1">
    <source>
        <dbReference type="Pfam" id="PF04909"/>
    </source>
</evidence>
<dbReference type="InterPro" id="IPR052358">
    <property type="entry name" value="Aro_Compnd_Degr_Hydrolases"/>
</dbReference>